<name>A0A7K7LL67_9AVES</name>
<evidence type="ECO:0000256" key="10">
    <source>
        <dbReference type="SAM" id="SignalP"/>
    </source>
</evidence>
<feature type="region of interest" description="Disordered" evidence="9">
    <location>
        <begin position="181"/>
        <end position="218"/>
    </location>
</feature>
<dbReference type="GO" id="GO:0005634">
    <property type="term" value="C:nucleus"/>
    <property type="evidence" value="ECO:0007669"/>
    <property type="project" value="TreeGrafter"/>
</dbReference>
<reference evidence="11 12" key="1">
    <citation type="submission" date="2019-09" db="EMBL/GenBank/DDBJ databases">
        <title>Bird 10,000 Genomes (B10K) Project - Family phase.</title>
        <authorList>
            <person name="Zhang G."/>
        </authorList>
    </citation>
    <scope>NUCLEOTIDE SEQUENCE [LARGE SCALE GENOMIC DNA]</scope>
    <source>
        <strain evidence="11">OUT-0051</strain>
        <tissue evidence="11">Kidney</tissue>
    </source>
</reference>
<keyword evidence="3" id="KW-0597">Phosphoprotein</keyword>
<evidence type="ECO:0000256" key="7">
    <source>
        <dbReference type="ARBA" id="ARBA00033453"/>
    </source>
</evidence>
<evidence type="ECO:0000256" key="3">
    <source>
        <dbReference type="ARBA" id="ARBA00022553"/>
    </source>
</evidence>
<feature type="non-terminal residue" evidence="11">
    <location>
        <position position="1"/>
    </location>
</feature>
<dbReference type="InterPro" id="IPR009865">
    <property type="entry name" value="Proacrosin-bd"/>
</dbReference>
<accession>A0A7K7LL67</accession>
<evidence type="ECO:0000256" key="5">
    <source>
        <dbReference type="ARBA" id="ARBA00023329"/>
    </source>
</evidence>
<feature type="non-terminal residue" evidence="11">
    <location>
        <position position="544"/>
    </location>
</feature>
<keyword evidence="4 10" id="KW-0732">Signal</keyword>
<evidence type="ECO:0000256" key="6">
    <source>
        <dbReference type="ARBA" id="ARBA00032734"/>
    </source>
</evidence>
<organism evidence="11 12">
    <name type="scientific">Asarcornis scutulata</name>
    <dbReference type="NCBI Taxonomy" id="75869"/>
    <lineage>
        <taxon>Eukaryota</taxon>
        <taxon>Metazoa</taxon>
        <taxon>Chordata</taxon>
        <taxon>Craniata</taxon>
        <taxon>Vertebrata</taxon>
        <taxon>Euteleostomi</taxon>
        <taxon>Archelosauria</taxon>
        <taxon>Archosauria</taxon>
        <taxon>Dinosauria</taxon>
        <taxon>Saurischia</taxon>
        <taxon>Theropoda</taxon>
        <taxon>Coelurosauria</taxon>
        <taxon>Aves</taxon>
        <taxon>Neognathae</taxon>
        <taxon>Galloanserae</taxon>
        <taxon>Anseriformes</taxon>
        <taxon>Anatidae</taxon>
        <taxon>Anatinae</taxon>
        <taxon>Asarcornis</taxon>
    </lineage>
</organism>
<dbReference type="PANTHER" id="PTHR21362:SF1">
    <property type="entry name" value="ACROSIN-BINDING PROTEIN"/>
    <property type="match status" value="1"/>
</dbReference>
<keyword evidence="12" id="KW-1185">Reference proteome</keyword>
<evidence type="ECO:0000256" key="4">
    <source>
        <dbReference type="ARBA" id="ARBA00022729"/>
    </source>
</evidence>
<dbReference type="Proteomes" id="UP000525565">
    <property type="component" value="Unassembled WGS sequence"/>
</dbReference>
<evidence type="ECO:0000256" key="1">
    <source>
        <dbReference type="ARBA" id="ARBA00004218"/>
    </source>
</evidence>
<protein>
    <recommendedName>
        <fullName evidence="2">Acrosin-binding protein</fullName>
    </recommendedName>
    <alternativeName>
        <fullName evidence="6">Acrosin-binding protein, 60 kDa form</fullName>
    </alternativeName>
    <alternativeName>
        <fullName evidence="7">Proacrosin-binding protein sp32</fullName>
    </alternativeName>
</protein>
<dbReference type="Pfam" id="PF07222">
    <property type="entry name" value="PBP_sp32"/>
    <property type="match status" value="1"/>
</dbReference>
<evidence type="ECO:0000313" key="11">
    <source>
        <dbReference type="EMBL" id="NWZ31667.1"/>
    </source>
</evidence>
<evidence type="ECO:0000256" key="9">
    <source>
        <dbReference type="SAM" id="MobiDB-lite"/>
    </source>
</evidence>
<feature type="chain" id="PRO_5029884585" description="Acrosin-binding protein" evidence="10">
    <location>
        <begin position="23"/>
        <end position="544"/>
    </location>
</feature>
<dbReference type="AlphaFoldDB" id="A0A7K7LL67"/>
<comment type="caution">
    <text evidence="11">The sequence shown here is derived from an EMBL/GenBank/DDBJ whole genome shotgun (WGS) entry which is preliminary data.</text>
</comment>
<proteinExistence type="predicted"/>
<evidence type="ECO:0000256" key="8">
    <source>
        <dbReference type="ARBA" id="ARBA00045517"/>
    </source>
</evidence>
<gene>
    <name evidence="11" type="primary">Acrbp_1</name>
    <name evidence="11" type="ORF">ASASCU_R14375</name>
</gene>
<dbReference type="GO" id="GO:0001669">
    <property type="term" value="C:acrosomal vesicle"/>
    <property type="evidence" value="ECO:0007669"/>
    <property type="project" value="UniProtKB-SubCell"/>
</dbReference>
<feature type="signal peptide" evidence="10">
    <location>
        <begin position="1"/>
        <end position="22"/>
    </location>
</feature>
<comment type="subcellular location">
    <subcellularLocation>
        <location evidence="1">Cytoplasmic vesicle</location>
        <location evidence="1">Secretory vesicle</location>
        <location evidence="1">Acrosome</location>
    </subcellularLocation>
</comment>
<comment type="function">
    <text evidence="8">Acrosomal protein that maintains proacrosin (pro-ACR) as an enzymatically inactive zymogen in the acrosome. Involved also in the acrosome formation.</text>
</comment>
<dbReference type="PANTHER" id="PTHR21362">
    <property type="entry name" value="ACROSIN-BINDING PROTEIN"/>
    <property type="match status" value="1"/>
</dbReference>
<keyword evidence="5" id="KW-0968">Cytoplasmic vesicle</keyword>
<feature type="region of interest" description="Disordered" evidence="9">
    <location>
        <begin position="130"/>
        <end position="161"/>
    </location>
</feature>
<dbReference type="EMBL" id="VZSO01009101">
    <property type="protein sequence ID" value="NWZ31667.1"/>
    <property type="molecule type" value="Genomic_DNA"/>
</dbReference>
<evidence type="ECO:0000313" key="12">
    <source>
        <dbReference type="Proteomes" id="UP000525565"/>
    </source>
</evidence>
<sequence length="544" mass="59152">ASGRQVPAVSPGLLIWLMSAAAPPVPPAGSPLSDSEYQLFFSSLHPPWKAQVSCHLRQVHGCLNPAILRLDQQENHGHVPKGPVCSAVPEARWFQSFCQFAQYRCSKRKFYIKVRCGAGLPPALPVVPRPSGDRGLPEPTPTLLVPAPLAPSPPDSQAEQAWQRRLQHSVRQLIGLALTLETSAGTEDSTPDPDTVSKPGRVPSGAEEGMQEEASRGSTHGCCSASGLTSGAHSCDRGSGARAACLLQSCVSQDIHPALLGPACGSCSVVLGEASWSISSAHDKGRELTSSIPFFASLLALKKKEAVMILCYAVLEGICISSVVTQAWKEMEGKILGFGDSVCDSLGRQHMDLCPDCAFCSLKREQCQNSNNLRRVHCGKGNFITYINPQISAQHQAMGNKTGFPEPYGMQFSRGLRAEYWCSQIATQGCDDPRVMLWLQAEYTAFRAGDTPSQVGAGWVLPSLLLLSHPWLSFLSPQICDSGGVQHPSYCAFKSHQCLQHSLHNQRVVRHGCLRNQTYHVLSKEEGEEEVRRWHQRFLSLTEG</sequence>
<evidence type="ECO:0000256" key="2">
    <source>
        <dbReference type="ARBA" id="ARBA00018940"/>
    </source>
</evidence>